<proteinExistence type="predicted"/>
<feature type="region of interest" description="Disordered" evidence="2">
    <location>
        <begin position="283"/>
        <end position="306"/>
    </location>
</feature>
<protein>
    <submittedName>
        <fullName evidence="7">B- and T-lymphocyte attenuator isoform X2</fullName>
    </submittedName>
</protein>
<keyword evidence="3" id="KW-1133">Transmembrane helix</keyword>
<keyword evidence="3" id="KW-0812">Transmembrane</keyword>
<dbReference type="InterPro" id="IPR007110">
    <property type="entry name" value="Ig-like_dom"/>
</dbReference>
<dbReference type="Pfam" id="PF00047">
    <property type="entry name" value="ig"/>
    <property type="match status" value="1"/>
</dbReference>
<feature type="region of interest" description="Disordered" evidence="2">
    <location>
        <begin position="233"/>
        <end position="270"/>
    </location>
</feature>
<keyword evidence="3" id="KW-0472">Membrane</keyword>
<evidence type="ECO:0000256" key="1">
    <source>
        <dbReference type="ARBA" id="ARBA00023319"/>
    </source>
</evidence>
<feature type="compositionally biased region" description="Polar residues" evidence="2">
    <location>
        <begin position="249"/>
        <end position="268"/>
    </location>
</feature>
<dbReference type="GeneID" id="101985380"/>
<sequence>MKTLPAMLGIPGLFSKLLILHVGFWSILGKAPAKRTSCEKPCQVQVIVPRHSEQATVGEFFKMECPVTYCAQRPNVTWCKYSGGNCLPLEIGPQQHTGWEDKDGGSVFTLHFEPVYLSDDGSYSCSVNFNSEIINSNIICLHVTDRTQNYSEHHSITVSNIPGATNASGPPTMEERGSRTWLLYSLLPVVPLLLLLACFCLVCFLKRHQGKGKNSDSAGKEINLVDIAVSPRENSQTLPSETAIYDNDPWSSGQESSESTTNPQSEGNKQGVVYASLKHSIIGRNPRQSSSMQEAPTEYASICRRS</sequence>
<dbReference type="InterPro" id="IPR013783">
    <property type="entry name" value="Ig-like_fold"/>
</dbReference>
<gene>
    <name evidence="7" type="primary">Btla</name>
</gene>
<dbReference type="PANTHER" id="PTHR37996:SF1">
    <property type="entry name" value="B- AND T-LYMPHOCYTE ATTENUATOR"/>
    <property type="match status" value="1"/>
</dbReference>
<dbReference type="Gene3D" id="2.60.40.10">
    <property type="entry name" value="Immunoglobulins"/>
    <property type="match status" value="1"/>
</dbReference>
<keyword evidence="6" id="KW-1185">Reference proteome</keyword>
<dbReference type="PROSITE" id="PS50835">
    <property type="entry name" value="IG_LIKE"/>
    <property type="match status" value="1"/>
</dbReference>
<evidence type="ECO:0000259" key="5">
    <source>
        <dbReference type="PROSITE" id="PS50835"/>
    </source>
</evidence>
<evidence type="ECO:0000313" key="7">
    <source>
        <dbReference type="RefSeq" id="XP_005345080.1"/>
    </source>
</evidence>
<dbReference type="InterPro" id="IPR039257">
    <property type="entry name" value="BTLA"/>
</dbReference>
<feature type="signal peptide" evidence="4">
    <location>
        <begin position="1"/>
        <end position="29"/>
    </location>
</feature>
<evidence type="ECO:0000256" key="4">
    <source>
        <dbReference type="SAM" id="SignalP"/>
    </source>
</evidence>
<dbReference type="InterPro" id="IPR013151">
    <property type="entry name" value="Immunoglobulin_dom"/>
</dbReference>
<organism evidence="6 7">
    <name type="scientific">Microtus ochrogaster</name>
    <name type="common">Prairie vole</name>
    <dbReference type="NCBI Taxonomy" id="79684"/>
    <lineage>
        <taxon>Eukaryota</taxon>
        <taxon>Metazoa</taxon>
        <taxon>Chordata</taxon>
        <taxon>Craniata</taxon>
        <taxon>Vertebrata</taxon>
        <taxon>Euteleostomi</taxon>
        <taxon>Mammalia</taxon>
        <taxon>Eutheria</taxon>
        <taxon>Euarchontoglires</taxon>
        <taxon>Glires</taxon>
        <taxon>Rodentia</taxon>
        <taxon>Myomorpha</taxon>
        <taxon>Muroidea</taxon>
        <taxon>Cricetidae</taxon>
        <taxon>Arvicolinae</taxon>
        <taxon>Microtus</taxon>
    </lineage>
</organism>
<dbReference type="RefSeq" id="XP_005345080.1">
    <property type="nucleotide sequence ID" value="XM_005345023.2"/>
</dbReference>
<dbReference type="SMART" id="SM00409">
    <property type="entry name" value="IG"/>
    <property type="match status" value="1"/>
</dbReference>
<keyword evidence="1" id="KW-0393">Immunoglobulin domain</keyword>
<accession>A0ABM0KEY7</accession>
<feature type="transmembrane region" description="Helical" evidence="3">
    <location>
        <begin position="181"/>
        <end position="205"/>
    </location>
</feature>
<reference evidence="7" key="1">
    <citation type="submission" date="2025-08" db="UniProtKB">
        <authorList>
            <consortium name="RefSeq"/>
        </authorList>
    </citation>
    <scope>IDENTIFICATION</scope>
</reference>
<dbReference type="InterPro" id="IPR036179">
    <property type="entry name" value="Ig-like_dom_sf"/>
</dbReference>
<dbReference type="InterPro" id="IPR003599">
    <property type="entry name" value="Ig_sub"/>
</dbReference>
<dbReference type="PANTHER" id="PTHR37996">
    <property type="entry name" value="B- AND T-LYMPHOCYTE ATTENUATOR"/>
    <property type="match status" value="1"/>
</dbReference>
<feature type="domain" description="Ig-like" evidence="5">
    <location>
        <begin position="41"/>
        <end position="135"/>
    </location>
</feature>
<feature type="chain" id="PRO_5047197800" evidence="4">
    <location>
        <begin position="30"/>
        <end position="306"/>
    </location>
</feature>
<keyword evidence="4" id="KW-0732">Signal</keyword>
<evidence type="ECO:0000313" key="6">
    <source>
        <dbReference type="Proteomes" id="UP000694915"/>
    </source>
</evidence>
<evidence type="ECO:0000256" key="3">
    <source>
        <dbReference type="SAM" id="Phobius"/>
    </source>
</evidence>
<name>A0ABM0KEY7_MICOH</name>
<evidence type="ECO:0000256" key="2">
    <source>
        <dbReference type="SAM" id="MobiDB-lite"/>
    </source>
</evidence>
<dbReference type="Proteomes" id="UP000694915">
    <property type="component" value="Chromosome 2"/>
</dbReference>
<dbReference type="SUPFAM" id="SSF48726">
    <property type="entry name" value="Immunoglobulin"/>
    <property type="match status" value="1"/>
</dbReference>